<feature type="region of interest" description="Disordered" evidence="1">
    <location>
        <begin position="1"/>
        <end position="64"/>
    </location>
</feature>
<comment type="caution">
    <text evidence="2">The sequence shown here is derived from an EMBL/GenBank/DDBJ whole genome shotgun (WGS) entry which is preliminary data.</text>
</comment>
<evidence type="ECO:0000313" key="2">
    <source>
        <dbReference type="EMBL" id="KAF2286865.1"/>
    </source>
</evidence>
<evidence type="ECO:0000256" key="1">
    <source>
        <dbReference type="SAM" id="MobiDB-lite"/>
    </source>
</evidence>
<organism evidence="2 3">
    <name type="scientific">Hevea brasiliensis</name>
    <name type="common">Para rubber tree</name>
    <name type="synonym">Siphonia brasiliensis</name>
    <dbReference type="NCBI Taxonomy" id="3981"/>
    <lineage>
        <taxon>Eukaryota</taxon>
        <taxon>Viridiplantae</taxon>
        <taxon>Streptophyta</taxon>
        <taxon>Embryophyta</taxon>
        <taxon>Tracheophyta</taxon>
        <taxon>Spermatophyta</taxon>
        <taxon>Magnoliopsida</taxon>
        <taxon>eudicotyledons</taxon>
        <taxon>Gunneridae</taxon>
        <taxon>Pentapetalae</taxon>
        <taxon>rosids</taxon>
        <taxon>fabids</taxon>
        <taxon>Malpighiales</taxon>
        <taxon>Euphorbiaceae</taxon>
        <taxon>Crotonoideae</taxon>
        <taxon>Micrandreae</taxon>
        <taxon>Hevea</taxon>
    </lineage>
</organism>
<accession>A0A6A6KEX7</accession>
<protein>
    <submittedName>
        <fullName evidence="2">Uncharacterized protein</fullName>
    </submittedName>
</protein>
<evidence type="ECO:0000313" key="3">
    <source>
        <dbReference type="Proteomes" id="UP000467840"/>
    </source>
</evidence>
<dbReference type="AlphaFoldDB" id="A0A6A6KEX7"/>
<feature type="compositionally biased region" description="Gly residues" evidence="1">
    <location>
        <begin position="19"/>
        <end position="29"/>
    </location>
</feature>
<dbReference type="Proteomes" id="UP000467840">
    <property type="component" value="Chromosome 3"/>
</dbReference>
<reference evidence="2 3" key="1">
    <citation type="journal article" date="2020" name="Mol. Plant">
        <title>The Chromosome-Based Rubber Tree Genome Provides New Insights into Spurge Genome Evolution and Rubber Biosynthesis.</title>
        <authorList>
            <person name="Liu J."/>
            <person name="Shi C."/>
            <person name="Shi C.C."/>
            <person name="Li W."/>
            <person name="Zhang Q.J."/>
            <person name="Zhang Y."/>
            <person name="Li K."/>
            <person name="Lu H.F."/>
            <person name="Shi C."/>
            <person name="Zhu S.T."/>
            <person name="Xiao Z.Y."/>
            <person name="Nan H."/>
            <person name="Yue Y."/>
            <person name="Zhu X.G."/>
            <person name="Wu Y."/>
            <person name="Hong X.N."/>
            <person name="Fan G.Y."/>
            <person name="Tong Y."/>
            <person name="Zhang D."/>
            <person name="Mao C.L."/>
            <person name="Liu Y.L."/>
            <person name="Hao S.J."/>
            <person name="Liu W.Q."/>
            <person name="Lv M.Q."/>
            <person name="Zhang H.B."/>
            <person name="Liu Y."/>
            <person name="Hu-Tang G.R."/>
            <person name="Wang J.P."/>
            <person name="Wang J.H."/>
            <person name="Sun Y.H."/>
            <person name="Ni S.B."/>
            <person name="Chen W.B."/>
            <person name="Zhang X.C."/>
            <person name="Jiao Y.N."/>
            <person name="Eichler E.E."/>
            <person name="Li G.H."/>
            <person name="Liu X."/>
            <person name="Gao L.Z."/>
        </authorList>
    </citation>
    <scope>NUCLEOTIDE SEQUENCE [LARGE SCALE GENOMIC DNA]</scope>
    <source>
        <strain evidence="3">cv. GT1</strain>
        <tissue evidence="2">Leaf</tissue>
    </source>
</reference>
<name>A0A6A6KEX7_HEVBR</name>
<keyword evidence="3" id="KW-1185">Reference proteome</keyword>
<sequence length="124" mass="13444">MSIPLRGGSRMGSYNVRGEGTGMGVGTGRGVVTSNGMGTNRDEGIGIGVGTGRGEESDEDDDWPNNIEVEFVESQRNDSDGENIDENHSNNEFISRESEVFKKLNLTRVMRGKWGVKTSNMATI</sequence>
<gene>
    <name evidence="2" type="ORF">GH714_033840</name>
</gene>
<proteinExistence type="predicted"/>
<dbReference type="EMBL" id="JAAGAX010000017">
    <property type="protein sequence ID" value="KAF2286865.1"/>
    <property type="molecule type" value="Genomic_DNA"/>
</dbReference>